<dbReference type="OrthoDB" id="8480302at2"/>
<dbReference type="EMBL" id="MQVX01000001">
    <property type="protein sequence ID" value="PQJ16399.1"/>
    <property type="molecule type" value="Genomic_DNA"/>
</dbReference>
<accession>A0A2S7T8Z8</accession>
<dbReference type="SUPFAM" id="SSF54913">
    <property type="entry name" value="GlnB-like"/>
    <property type="match status" value="1"/>
</dbReference>
<dbReference type="InterPro" id="IPR018551">
    <property type="entry name" value="DUF2007"/>
</dbReference>
<reference evidence="3" key="1">
    <citation type="submission" date="2016-11" db="EMBL/GenBank/DDBJ databases">
        <title>Trade-off between light-utilization and light-protection in marine flavobacteria.</title>
        <authorList>
            <person name="Kumagai Y."/>
            <person name="Yoshizawa S."/>
            <person name="Kogure K."/>
        </authorList>
    </citation>
    <scope>NUCLEOTIDE SEQUENCE [LARGE SCALE GENOMIC DNA]</scope>
    <source>
        <strain evidence="3">SG-18</strain>
    </source>
</reference>
<dbReference type="Gene3D" id="3.30.70.790">
    <property type="entry name" value="UreE, C-terminal domain"/>
    <property type="match status" value="1"/>
</dbReference>
<proteinExistence type="predicted"/>
<feature type="domain" description="DUF2007" evidence="1">
    <location>
        <begin position="15"/>
        <end position="70"/>
    </location>
</feature>
<name>A0A2S7T8Z8_9FLAO</name>
<dbReference type="Pfam" id="PF09413">
    <property type="entry name" value="DUF2007"/>
    <property type="match status" value="1"/>
</dbReference>
<evidence type="ECO:0000313" key="2">
    <source>
        <dbReference type="EMBL" id="PQJ16399.1"/>
    </source>
</evidence>
<dbReference type="Proteomes" id="UP000239366">
    <property type="component" value="Unassembled WGS sequence"/>
</dbReference>
<evidence type="ECO:0000313" key="3">
    <source>
        <dbReference type="Proteomes" id="UP000239366"/>
    </source>
</evidence>
<dbReference type="RefSeq" id="WP_105002073.1">
    <property type="nucleotide sequence ID" value="NZ_MQVX01000001.1"/>
</dbReference>
<dbReference type="AlphaFoldDB" id="A0A2S7T8Z8"/>
<keyword evidence="3" id="KW-1185">Reference proteome</keyword>
<organism evidence="2 3">
    <name type="scientific">Aureicoccus marinus</name>
    <dbReference type="NCBI Taxonomy" id="754435"/>
    <lineage>
        <taxon>Bacteria</taxon>
        <taxon>Pseudomonadati</taxon>
        <taxon>Bacteroidota</taxon>
        <taxon>Flavobacteriia</taxon>
        <taxon>Flavobacteriales</taxon>
        <taxon>Flavobacteriaceae</taxon>
        <taxon>Aureicoccus</taxon>
    </lineage>
</organism>
<gene>
    <name evidence="2" type="ORF">BST99_12345</name>
</gene>
<comment type="caution">
    <text evidence="2">The sequence shown here is derived from an EMBL/GenBank/DDBJ whole genome shotgun (WGS) entry which is preliminary data.</text>
</comment>
<dbReference type="InterPro" id="IPR011322">
    <property type="entry name" value="N-reg_PII-like_a/b"/>
</dbReference>
<evidence type="ECO:0000259" key="1">
    <source>
        <dbReference type="Pfam" id="PF09413"/>
    </source>
</evidence>
<sequence length="135" mass="15624">MSKNRKVVQSFDFGSEAQVLKSRLESEGIEVFLRDEAILANDPFISEAIGGVKLEVYEADYERAKSIWDELRIYATDEEGRPLQCPNCGACKYEAVYLEKSWFYRLFPFFQDPVYECQQCGTRSRNPQPKADDDE</sequence>
<protein>
    <recommendedName>
        <fullName evidence="1">DUF2007 domain-containing protein</fullName>
    </recommendedName>
</protein>